<evidence type="ECO:0000313" key="4">
    <source>
        <dbReference type="EMBL" id="PVD33034.1"/>
    </source>
</evidence>
<gene>
    <name evidence="4" type="ORF">C0Q70_08482</name>
</gene>
<accession>A0A2T7PHZ7</accession>
<dbReference type="PANTHER" id="PTHR16255:SF1">
    <property type="entry name" value="REQUIRED FOR MEIOTIC NUCLEAR DIVISION PROTEIN 1 HOMOLOG"/>
    <property type="match status" value="1"/>
</dbReference>
<feature type="region of interest" description="Disordered" evidence="2">
    <location>
        <begin position="86"/>
        <end position="107"/>
    </location>
</feature>
<dbReference type="AlphaFoldDB" id="A0A2T7PHZ7"/>
<dbReference type="InterPro" id="IPR051624">
    <property type="entry name" value="RMD1/Sad1-interacting"/>
</dbReference>
<dbReference type="GO" id="GO:0070131">
    <property type="term" value="P:positive regulation of mitochondrial translation"/>
    <property type="evidence" value="ECO:0007669"/>
    <property type="project" value="TreeGrafter"/>
</dbReference>
<dbReference type="PANTHER" id="PTHR16255">
    <property type="entry name" value="REQUIRED FOR MEIOTIC NUCLEAR DIVISION PROTEIN 1 HOMOLOG"/>
    <property type="match status" value="1"/>
</dbReference>
<dbReference type="Proteomes" id="UP000245119">
    <property type="component" value="Linkage Group LG4"/>
</dbReference>
<evidence type="ECO:0000256" key="2">
    <source>
        <dbReference type="SAM" id="MobiDB-lite"/>
    </source>
</evidence>
<comment type="similarity">
    <text evidence="1">Belongs to the RMD1/sif2 family.</text>
</comment>
<dbReference type="GO" id="GO:0005739">
    <property type="term" value="C:mitochondrion"/>
    <property type="evidence" value="ECO:0007669"/>
    <property type="project" value="UniProtKB-ARBA"/>
</dbReference>
<dbReference type="OrthoDB" id="242766at2759"/>
<dbReference type="Pfam" id="PF02582">
    <property type="entry name" value="DUF155"/>
    <property type="match status" value="1"/>
</dbReference>
<dbReference type="InterPro" id="IPR003734">
    <property type="entry name" value="DUF155"/>
</dbReference>
<feature type="domain" description="DUF155" evidence="3">
    <location>
        <begin position="109"/>
        <end position="243"/>
    </location>
</feature>
<protein>
    <recommendedName>
        <fullName evidence="3">DUF155 domain-containing protein</fullName>
    </recommendedName>
</protein>
<sequence>MSRCASQRILTRCNTTVAGIQKQVSALATKRPARKKTIKSLDEKKDIVDSVVAYAVAEEIDLNQLRKGLQVQGLYDISDLPVEQQRLKERDSELSSKEWGKSKEGGREDGSAVFWFMPEVERREVLKFLQKYATEPYSQSLVIHEREEMALTSIKGPTSLVNETLQLNEESDEGHATLEKYAFSNAIAQSVKLGIWEASLNKFVDSIEVVTEDLRDGRKISMSRREVLRKTGELFALRWSLRSSTILNATLKAKHLHDSASTSSPEGTEKGHQNCYVGVSSVALLKGS</sequence>
<evidence type="ECO:0000259" key="3">
    <source>
        <dbReference type="Pfam" id="PF02582"/>
    </source>
</evidence>
<dbReference type="STRING" id="400727.A0A2T7PHZ7"/>
<organism evidence="4 5">
    <name type="scientific">Pomacea canaliculata</name>
    <name type="common">Golden apple snail</name>
    <dbReference type="NCBI Taxonomy" id="400727"/>
    <lineage>
        <taxon>Eukaryota</taxon>
        <taxon>Metazoa</taxon>
        <taxon>Spiralia</taxon>
        <taxon>Lophotrochozoa</taxon>
        <taxon>Mollusca</taxon>
        <taxon>Gastropoda</taxon>
        <taxon>Caenogastropoda</taxon>
        <taxon>Architaenioglossa</taxon>
        <taxon>Ampullarioidea</taxon>
        <taxon>Ampullariidae</taxon>
        <taxon>Pomacea</taxon>
    </lineage>
</organism>
<reference evidence="4 5" key="1">
    <citation type="submission" date="2018-04" db="EMBL/GenBank/DDBJ databases">
        <title>The genome of golden apple snail Pomacea canaliculata provides insight into stress tolerance and invasive adaptation.</title>
        <authorList>
            <person name="Liu C."/>
            <person name="Liu B."/>
            <person name="Ren Y."/>
            <person name="Zhang Y."/>
            <person name="Wang H."/>
            <person name="Li S."/>
            <person name="Jiang F."/>
            <person name="Yin L."/>
            <person name="Zhang G."/>
            <person name="Qian W."/>
            <person name="Fan W."/>
        </authorList>
    </citation>
    <scope>NUCLEOTIDE SEQUENCE [LARGE SCALE GENOMIC DNA]</scope>
    <source>
        <strain evidence="4">SZHN2017</strain>
        <tissue evidence="4">Muscle</tissue>
    </source>
</reference>
<keyword evidence="5" id="KW-1185">Reference proteome</keyword>
<proteinExistence type="inferred from homology"/>
<name>A0A2T7PHZ7_POMCA</name>
<evidence type="ECO:0000313" key="5">
    <source>
        <dbReference type="Proteomes" id="UP000245119"/>
    </source>
</evidence>
<comment type="caution">
    <text evidence="4">The sequence shown here is derived from an EMBL/GenBank/DDBJ whole genome shotgun (WGS) entry which is preliminary data.</text>
</comment>
<evidence type="ECO:0000256" key="1">
    <source>
        <dbReference type="ARBA" id="ARBA00008306"/>
    </source>
</evidence>
<dbReference type="EMBL" id="PZQS01000004">
    <property type="protein sequence ID" value="PVD33034.1"/>
    <property type="molecule type" value="Genomic_DNA"/>
</dbReference>